<dbReference type="InterPro" id="IPR005174">
    <property type="entry name" value="KIB1-4_b-propeller"/>
</dbReference>
<feature type="domain" description="F-box" evidence="2">
    <location>
        <begin position="7"/>
        <end position="43"/>
    </location>
</feature>
<name>A0AAD5ZZW9_9POAL</name>
<gene>
    <name evidence="3" type="ORF">LUZ61_010669</name>
</gene>
<dbReference type="Pfam" id="PF03478">
    <property type="entry name" value="Beta-prop_KIB1-4"/>
    <property type="match status" value="1"/>
</dbReference>
<evidence type="ECO:0000259" key="2">
    <source>
        <dbReference type="Pfam" id="PF12937"/>
    </source>
</evidence>
<dbReference type="InterPro" id="IPR001810">
    <property type="entry name" value="F-box_dom"/>
</dbReference>
<comment type="caution">
    <text evidence="3">The sequence shown here is derived from an EMBL/GenBank/DDBJ whole genome shotgun (WGS) entry which is preliminary data.</text>
</comment>
<protein>
    <recommendedName>
        <fullName evidence="5">F-box domain-containing protein</fullName>
    </recommendedName>
</protein>
<organism evidence="3 4">
    <name type="scientific">Rhynchospora tenuis</name>
    <dbReference type="NCBI Taxonomy" id="198213"/>
    <lineage>
        <taxon>Eukaryota</taxon>
        <taxon>Viridiplantae</taxon>
        <taxon>Streptophyta</taxon>
        <taxon>Embryophyta</taxon>
        <taxon>Tracheophyta</taxon>
        <taxon>Spermatophyta</taxon>
        <taxon>Magnoliopsida</taxon>
        <taxon>Liliopsida</taxon>
        <taxon>Poales</taxon>
        <taxon>Cyperaceae</taxon>
        <taxon>Cyperoideae</taxon>
        <taxon>Rhynchosporeae</taxon>
        <taxon>Rhynchospora</taxon>
    </lineage>
</organism>
<evidence type="ECO:0000313" key="4">
    <source>
        <dbReference type="Proteomes" id="UP001210211"/>
    </source>
</evidence>
<keyword evidence="4" id="KW-1185">Reference proteome</keyword>
<dbReference type="EMBL" id="JAMRDG010000001">
    <property type="protein sequence ID" value="KAJ3706964.1"/>
    <property type="molecule type" value="Genomic_DNA"/>
</dbReference>
<evidence type="ECO:0008006" key="5">
    <source>
        <dbReference type="Google" id="ProtNLM"/>
    </source>
</evidence>
<dbReference type="Gene3D" id="1.20.1280.50">
    <property type="match status" value="1"/>
</dbReference>
<reference evidence="3 4" key="1">
    <citation type="journal article" date="2022" name="Cell">
        <title>Repeat-based holocentromeres influence genome architecture and karyotype evolution.</title>
        <authorList>
            <person name="Hofstatter P.G."/>
            <person name="Thangavel G."/>
            <person name="Lux T."/>
            <person name="Neumann P."/>
            <person name="Vondrak T."/>
            <person name="Novak P."/>
            <person name="Zhang M."/>
            <person name="Costa L."/>
            <person name="Castellani M."/>
            <person name="Scott A."/>
            <person name="Toegelov H."/>
            <person name="Fuchs J."/>
            <person name="Mata-Sucre Y."/>
            <person name="Dias Y."/>
            <person name="Vanzela A.L.L."/>
            <person name="Huettel B."/>
            <person name="Almeida C.C.S."/>
            <person name="Simkova H."/>
            <person name="Souza G."/>
            <person name="Pedrosa-Harand A."/>
            <person name="Macas J."/>
            <person name="Mayer K.F.X."/>
            <person name="Houben A."/>
            <person name="Marques A."/>
        </authorList>
    </citation>
    <scope>NUCLEOTIDE SEQUENCE [LARGE SCALE GENOMIC DNA]</scope>
    <source>
        <strain evidence="3">RhyTen1mFocal</strain>
    </source>
</reference>
<dbReference type="Proteomes" id="UP001210211">
    <property type="component" value="Unassembled WGS sequence"/>
</dbReference>
<dbReference type="CDD" id="cd09917">
    <property type="entry name" value="F-box_SF"/>
    <property type="match status" value="1"/>
</dbReference>
<dbReference type="SUPFAM" id="SSF81383">
    <property type="entry name" value="F-box domain"/>
    <property type="match status" value="1"/>
</dbReference>
<sequence>MNSRKQWSQLPPDLLHQISQMLGDALNFVRFRAVCKEWREATDQSDPPLQLPWLVGYFHDGRRGMKYQIYSLCNNKIHTIHRPKADPNCTITGPSNDYMLIHYGGTRYQAPSSYFIDPLSRYESISLPFSGFESGEIIRVTHNAITNEDCIALSLRYRNPDGSSKCQIKFWHQDIGMWYTVDLSTGPGTATYYKERIYVSMKKRRTHVLDIGQKRIVAKIPPPLSGGLMNSINFDYLIEAPDMLLRVLRVDNQVKSGQLTSRFHVYQLDDKDQKHYWVKVDNINNLILFLDKNQGLAISADKYCGIRGNCIFFLRKLRRHRYEECFLCRYNMADEEIETLSIFNGTWFVPNLK</sequence>
<evidence type="ECO:0000313" key="3">
    <source>
        <dbReference type="EMBL" id="KAJ3706964.1"/>
    </source>
</evidence>
<dbReference type="PANTHER" id="PTHR33110:SF134">
    <property type="entry name" value="OS09G0565350 PROTEIN"/>
    <property type="match status" value="1"/>
</dbReference>
<dbReference type="Pfam" id="PF12937">
    <property type="entry name" value="F-box-like"/>
    <property type="match status" value="1"/>
</dbReference>
<dbReference type="AlphaFoldDB" id="A0AAD5ZZW9"/>
<accession>A0AAD5ZZW9</accession>
<feature type="domain" description="KIB1-4 beta-propeller" evidence="1">
    <location>
        <begin position="70"/>
        <end position="314"/>
    </location>
</feature>
<dbReference type="PANTHER" id="PTHR33110">
    <property type="entry name" value="F-BOX/KELCH-REPEAT PROTEIN-RELATED"/>
    <property type="match status" value="1"/>
</dbReference>
<evidence type="ECO:0000259" key="1">
    <source>
        <dbReference type="Pfam" id="PF03478"/>
    </source>
</evidence>
<dbReference type="InterPro" id="IPR036047">
    <property type="entry name" value="F-box-like_dom_sf"/>
</dbReference>
<proteinExistence type="predicted"/>